<dbReference type="PANTHER" id="PTHR20961:SF148">
    <property type="entry name" value="EGF DOMAIN-SPECIFIC O-LINKED N-ACETYLGLUCOSAMINE TRANSFERASE"/>
    <property type="match status" value="1"/>
</dbReference>
<evidence type="ECO:0000256" key="6">
    <source>
        <dbReference type="ARBA" id="ARBA00023180"/>
    </source>
</evidence>
<dbReference type="EMBL" id="MU006108">
    <property type="protein sequence ID" value="KAF2835556.1"/>
    <property type="molecule type" value="Genomic_DNA"/>
</dbReference>
<feature type="signal peptide" evidence="11">
    <location>
        <begin position="1"/>
        <end position="24"/>
    </location>
</feature>
<dbReference type="EC" id="2.4.1.255" evidence="1"/>
<dbReference type="InterPro" id="IPR007657">
    <property type="entry name" value="Glycosyltransferase_61"/>
</dbReference>
<evidence type="ECO:0000313" key="13">
    <source>
        <dbReference type="EMBL" id="KAF2835556.1"/>
    </source>
</evidence>
<evidence type="ECO:0000256" key="5">
    <source>
        <dbReference type="ARBA" id="ARBA00022824"/>
    </source>
</evidence>
<keyword evidence="6" id="KW-0325">Glycoprotein</keyword>
<evidence type="ECO:0000256" key="1">
    <source>
        <dbReference type="ARBA" id="ARBA00011970"/>
    </source>
</evidence>
<keyword evidence="5" id="KW-0256">Endoplasmic reticulum</keyword>
<evidence type="ECO:0000256" key="3">
    <source>
        <dbReference type="ARBA" id="ARBA00022679"/>
    </source>
</evidence>
<evidence type="ECO:0000256" key="8">
    <source>
        <dbReference type="ARBA" id="ARBA00042574"/>
    </source>
</evidence>
<keyword evidence="2" id="KW-0328">Glycosyltransferase</keyword>
<dbReference type="OrthoDB" id="529273at2759"/>
<comment type="caution">
    <text evidence="13">The sequence shown here is derived from an EMBL/GenBank/DDBJ whole genome shotgun (WGS) entry which is preliminary data.</text>
</comment>
<comment type="catalytic activity">
    <reaction evidence="9">
        <text>L-seryl-[protein] + UDP-N-acetyl-alpha-D-glucosamine = 3-O-(N-acetyl-beta-D-glucosaminyl)-L-seryl-[protein] + UDP + H(+)</text>
        <dbReference type="Rhea" id="RHEA:48904"/>
        <dbReference type="Rhea" id="RHEA-COMP:9863"/>
        <dbReference type="Rhea" id="RHEA-COMP:12251"/>
        <dbReference type="ChEBI" id="CHEBI:15378"/>
        <dbReference type="ChEBI" id="CHEBI:29999"/>
        <dbReference type="ChEBI" id="CHEBI:57705"/>
        <dbReference type="ChEBI" id="CHEBI:58223"/>
        <dbReference type="ChEBI" id="CHEBI:90838"/>
        <dbReference type="EC" id="2.4.1.255"/>
    </reaction>
</comment>
<evidence type="ECO:0000256" key="4">
    <source>
        <dbReference type="ARBA" id="ARBA00022729"/>
    </source>
</evidence>
<organism evidence="13 14">
    <name type="scientific">Patellaria atrata CBS 101060</name>
    <dbReference type="NCBI Taxonomy" id="1346257"/>
    <lineage>
        <taxon>Eukaryota</taxon>
        <taxon>Fungi</taxon>
        <taxon>Dikarya</taxon>
        <taxon>Ascomycota</taxon>
        <taxon>Pezizomycotina</taxon>
        <taxon>Dothideomycetes</taxon>
        <taxon>Dothideomycetes incertae sedis</taxon>
        <taxon>Patellariales</taxon>
        <taxon>Patellariaceae</taxon>
        <taxon>Patellaria</taxon>
    </lineage>
</organism>
<proteinExistence type="predicted"/>
<sequence length="494" mass="56563">MGSRRFKIFLGVSIFSIIIYCNKSVLPDRPKIPFPKVSYGSKNSNSTDPLNALALPHDYDEKPVGDEYCEERYGLSFMEPFRDSLNAYCDPVTSASTMECLHTRVNPNHHDPFCILNNVMLDRQGGNHSFTLDCNLRNFTADPGKNEPKDLYSFHKYMFGEGPRAAFVNHFIHTNTTNPMPDKTLKALSTCKSGSKSKNWKIVINRDAHGGRHPWHSLMEIFSMYITLDIMRSTARPLDGKPFFSPEDIPDTQVIITDSHPDHNLYELWNLLGFKSVMRLPDYLASENATCLDNVLFPLAGGSNTMWHGDWRLKDCRNSRFLDIFIDRIMGHYGIDHTRKSDGPIVVTFIDRRGRRKFRDQAKHVKRFQENFPNVKVNVVDFADIPYSEQIRIVAKSDILAGIHGAALTHAMYLPPQSSVVEIQPYKLKHRGFRNLAKLLGHRYFNTHCFEDPTADPNWHKVTDIAIEDEKFDDVMKAAVWSVYNSRTLGIDIS</sequence>
<dbReference type="Proteomes" id="UP000799429">
    <property type="component" value="Unassembled WGS sequence"/>
</dbReference>
<evidence type="ECO:0000256" key="9">
    <source>
        <dbReference type="ARBA" id="ARBA00048317"/>
    </source>
</evidence>
<dbReference type="Pfam" id="PF04577">
    <property type="entry name" value="Glyco_transf_61"/>
    <property type="match status" value="1"/>
</dbReference>
<evidence type="ECO:0000256" key="10">
    <source>
        <dbReference type="ARBA" id="ARBA00049432"/>
    </source>
</evidence>
<evidence type="ECO:0000256" key="11">
    <source>
        <dbReference type="SAM" id="SignalP"/>
    </source>
</evidence>
<gene>
    <name evidence="13" type="ORF">M501DRAFT_941680</name>
</gene>
<evidence type="ECO:0000256" key="2">
    <source>
        <dbReference type="ARBA" id="ARBA00022676"/>
    </source>
</evidence>
<evidence type="ECO:0000256" key="7">
    <source>
        <dbReference type="ARBA" id="ARBA00040944"/>
    </source>
</evidence>
<dbReference type="GO" id="GO:0005788">
    <property type="term" value="C:endoplasmic reticulum lumen"/>
    <property type="evidence" value="ECO:0007669"/>
    <property type="project" value="TreeGrafter"/>
</dbReference>
<evidence type="ECO:0000259" key="12">
    <source>
        <dbReference type="Pfam" id="PF04577"/>
    </source>
</evidence>
<reference evidence="13" key="1">
    <citation type="journal article" date="2020" name="Stud. Mycol.">
        <title>101 Dothideomycetes genomes: a test case for predicting lifestyles and emergence of pathogens.</title>
        <authorList>
            <person name="Haridas S."/>
            <person name="Albert R."/>
            <person name="Binder M."/>
            <person name="Bloem J."/>
            <person name="Labutti K."/>
            <person name="Salamov A."/>
            <person name="Andreopoulos B."/>
            <person name="Baker S."/>
            <person name="Barry K."/>
            <person name="Bills G."/>
            <person name="Bluhm B."/>
            <person name="Cannon C."/>
            <person name="Castanera R."/>
            <person name="Culley D."/>
            <person name="Daum C."/>
            <person name="Ezra D."/>
            <person name="Gonzalez J."/>
            <person name="Henrissat B."/>
            <person name="Kuo A."/>
            <person name="Liang C."/>
            <person name="Lipzen A."/>
            <person name="Lutzoni F."/>
            <person name="Magnuson J."/>
            <person name="Mondo S."/>
            <person name="Nolan M."/>
            <person name="Ohm R."/>
            <person name="Pangilinan J."/>
            <person name="Park H.-J."/>
            <person name="Ramirez L."/>
            <person name="Alfaro M."/>
            <person name="Sun H."/>
            <person name="Tritt A."/>
            <person name="Yoshinaga Y."/>
            <person name="Zwiers L.-H."/>
            <person name="Turgeon B."/>
            <person name="Goodwin S."/>
            <person name="Spatafora J."/>
            <person name="Crous P."/>
            <person name="Grigoriev I."/>
        </authorList>
    </citation>
    <scope>NUCLEOTIDE SEQUENCE</scope>
    <source>
        <strain evidence="13">CBS 101060</strain>
    </source>
</reference>
<evidence type="ECO:0000313" key="14">
    <source>
        <dbReference type="Proteomes" id="UP000799429"/>
    </source>
</evidence>
<protein>
    <recommendedName>
        <fullName evidence="7">EGF domain-specific O-linked N-acetylglucosamine transferase</fullName>
        <ecNumber evidence="1">2.4.1.255</ecNumber>
    </recommendedName>
    <alternativeName>
        <fullName evidence="8">Extracellular O-linked N-acetylglucosamine transferase</fullName>
    </alternativeName>
</protein>
<keyword evidence="3" id="KW-0808">Transferase</keyword>
<dbReference type="GO" id="GO:0097363">
    <property type="term" value="F:protein O-acetylglucosaminyltransferase activity"/>
    <property type="evidence" value="ECO:0007669"/>
    <property type="project" value="UniProtKB-EC"/>
</dbReference>
<feature type="domain" description="Glycosyltransferase 61 catalytic" evidence="12">
    <location>
        <begin position="319"/>
        <end position="421"/>
    </location>
</feature>
<dbReference type="AlphaFoldDB" id="A0A9P4VJR5"/>
<dbReference type="InterPro" id="IPR049625">
    <property type="entry name" value="Glyco_transf_61_cat"/>
</dbReference>
<keyword evidence="14" id="KW-1185">Reference proteome</keyword>
<keyword evidence="4 11" id="KW-0732">Signal</keyword>
<comment type="catalytic activity">
    <reaction evidence="10">
        <text>L-threonyl-[protein] + UDP-N-acetyl-alpha-D-glucosamine = 3-O-(N-acetyl-beta-D-glucosaminyl)-L-threonyl-[protein] + UDP + H(+)</text>
        <dbReference type="Rhea" id="RHEA:48908"/>
        <dbReference type="Rhea" id="RHEA-COMP:11060"/>
        <dbReference type="Rhea" id="RHEA-COMP:12252"/>
        <dbReference type="ChEBI" id="CHEBI:15378"/>
        <dbReference type="ChEBI" id="CHEBI:30013"/>
        <dbReference type="ChEBI" id="CHEBI:57705"/>
        <dbReference type="ChEBI" id="CHEBI:58223"/>
        <dbReference type="ChEBI" id="CHEBI:90840"/>
        <dbReference type="EC" id="2.4.1.255"/>
    </reaction>
</comment>
<feature type="chain" id="PRO_5040164992" description="EGF domain-specific O-linked N-acetylglucosamine transferase" evidence="11">
    <location>
        <begin position="25"/>
        <end position="494"/>
    </location>
</feature>
<dbReference type="PANTHER" id="PTHR20961">
    <property type="entry name" value="GLYCOSYLTRANSFERASE"/>
    <property type="match status" value="1"/>
</dbReference>
<name>A0A9P4VJR5_9PEZI</name>
<accession>A0A9P4VJR5</accession>